<sequence>MRSWFVPHTIYPYLFDGKHFKCFHACIEILLLVDGLRGEGYTFQMIKDILLKKHTVKDDPLLSDWVDECLENYSHYWFKWPDSSGDREYVMASICLRQDELEYAGMNQYKPGGAGMNQDKPGGAGMNQDKPGDSGMNQDRLVGAGRNQDEPEHTVINQDMLVGAGINQDEPEGTGISQYEPEHAGMNQDMLVGASRNQDEPVHTGMNQDEPVGASISRLMPVDASMCQLLPVGASVCQLLPVGASRCQCVPGDNFNLNLPGDMNITLPDTPISTDKVWDTQPANAKELAHEIKAELLKELPPMLESFLQKFAINLGEELSRTLTHAFQKLATENNIAVTAICEAIDDLQNGISNLDRRMTSLERELGQPVEEPFQLYEIDASNLQVSLQTLSFDFTVPGIQSEADLAEDADPHNLRPVIESIVHSKPNKEAVLDWVMERRAAINPAPSYSVLASILDEAKILTLSGRGTWSPGTLRNMVVKREARENRALELADEEAADHGEDGAEDDLPRVADLTDDGGVVSDTWLDIEDGTDEEEP</sequence>
<reference evidence="2 3" key="1">
    <citation type="submission" date="2019-07" db="EMBL/GenBank/DDBJ databases">
        <title>Genome sequencing of 100 strains of the haloalkaliphilic chemolithoautotrophic sulfur-oxidizing bacterium Thioalkalivibrio.</title>
        <authorList>
            <person name="Muyzer G."/>
        </authorList>
    </citation>
    <scope>NUCLEOTIDE SEQUENCE [LARGE SCALE GENOMIC DNA]</scope>
    <source>
        <strain evidence="2 3">ASO4-4</strain>
    </source>
</reference>
<dbReference type="AlphaFoldDB" id="A0A562R3Y9"/>
<organism evidence="2 3">
    <name type="scientific">Desulfobotulus alkaliphilus</name>
    <dbReference type="NCBI Taxonomy" id="622671"/>
    <lineage>
        <taxon>Bacteria</taxon>
        <taxon>Pseudomonadati</taxon>
        <taxon>Thermodesulfobacteriota</taxon>
        <taxon>Desulfobacteria</taxon>
        <taxon>Desulfobacterales</taxon>
        <taxon>Desulfobacteraceae</taxon>
        <taxon>Desulfobotulus</taxon>
    </lineage>
</organism>
<proteinExistence type="predicted"/>
<evidence type="ECO:0000313" key="3">
    <source>
        <dbReference type="Proteomes" id="UP000318307"/>
    </source>
</evidence>
<dbReference type="Proteomes" id="UP000318307">
    <property type="component" value="Unassembled WGS sequence"/>
</dbReference>
<evidence type="ECO:0000313" key="2">
    <source>
        <dbReference type="EMBL" id="TWI63150.1"/>
    </source>
</evidence>
<name>A0A562R3Y9_9BACT</name>
<accession>A0A562R3Y9</accession>
<feature type="region of interest" description="Disordered" evidence="1">
    <location>
        <begin position="493"/>
        <end position="538"/>
    </location>
</feature>
<protein>
    <submittedName>
        <fullName evidence="2">Uncharacterized protein</fullName>
    </submittedName>
</protein>
<dbReference type="EMBL" id="VLLC01000052">
    <property type="protein sequence ID" value="TWI63150.1"/>
    <property type="molecule type" value="Genomic_DNA"/>
</dbReference>
<gene>
    <name evidence="2" type="ORF">LZ24_03291</name>
</gene>
<keyword evidence="3" id="KW-1185">Reference proteome</keyword>
<evidence type="ECO:0000256" key="1">
    <source>
        <dbReference type="SAM" id="MobiDB-lite"/>
    </source>
</evidence>
<comment type="caution">
    <text evidence="2">The sequence shown here is derived from an EMBL/GenBank/DDBJ whole genome shotgun (WGS) entry which is preliminary data.</text>
</comment>
<feature type="region of interest" description="Disordered" evidence="1">
    <location>
        <begin position="113"/>
        <end position="142"/>
    </location>
</feature>
<feature type="compositionally biased region" description="Basic and acidic residues" evidence="1">
    <location>
        <begin position="498"/>
        <end position="511"/>
    </location>
</feature>
<feature type="compositionally biased region" description="Acidic residues" evidence="1">
    <location>
        <begin position="527"/>
        <end position="538"/>
    </location>
</feature>